<dbReference type="GO" id="GO:0006357">
    <property type="term" value="P:regulation of transcription by RNA polymerase II"/>
    <property type="evidence" value="ECO:0007669"/>
    <property type="project" value="TreeGrafter"/>
</dbReference>
<feature type="domain" description="PHD-type" evidence="7">
    <location>
        <begin position="218"/>
        <end position="335"/>
    </location>
</feature>
<organism evidence="8">
    <name type="scientific">Schistocephalus solidus</name>
    <name type="common">Tapeworm</name>
    <dbReference type="NCBI Taxonomy" id="70667"/>
    <lineage>
        <taxon>Eukaryota</taxon>
        <taxon>Metazoa</taxon>
        <taxon>Spiralia</taxon>
        <taxon>Lophotrochozoa</taxon>
        <taxon>Platyhelminthes</taxon>
        <taxon>Cestoda</taxon>
        <taxon>Eucestoda</taxon>
        <taxon>Diphyllobothriidea</taxon>
        <taxon>Diphyllobothriidae</taxon>
        <taxon>Schistocephalus</taxon>
    </lineage>
</organism>
<feature type="region of interest" description="Disordered" evidence="5">
    <location>
        <begin position="38"/>
        <end position="120"/>
    </location>
</feature>
<sequence length="1030" mass="112289">FFYLPLILSWPCIWMKARSPKSKATTIGELLHSITRRDPSKRQIKPVNTESLLLDDLDDDSDDEYVYDGEDADDSISGSEETGGSNESSSELSEETSEDEDEIVADTTDAPRGAAEKAEVEPLPDMNKLDTNCKVICSPAIGSVALVKSAPKLPELICMLCLGDQSNPNDEIIECDACKIAVHEDCHKVYDDVFLSSSASSSDTDPWFCEPCLAGVENPHCELCPNLGGIFKRTDNNRWVHLLCALYTPGVAFNYSESLTEVTLTELPAKEWSSKECCLCEDKFFAWTGVCISCDAGLCKNYFHVTCAQKQGLLVEPAFEENPSDPFFAQCRQHTDKTVAKGRRRNYLTTVNRCKVLLQMAQEQHRGNVYDNTEEFGASTTELSLFALLNERLKRKLEYFRSLYQRMLDRREKPYTRPTKVPLYLENSPVAMRLFAAKALALGLPLDFTGSSAMTEASKSVAPGCPVFLPDFVSYVLDREKRIEELIKLLSTLESTQRELQLSDANVSHNYNSLSTRLAELSTKLKTNRSVAESFLNGLSKICQNVSPIGGLSTLLANQEPPSVSSGAAGPNSAGGTAAGPKSRGDTNVGVGGRGRRSAAHQSLPVAGRCSSGPLRRCTRASESSVDALGEGLESANGVTNAANATENIIHECSICNGLRDQHLMVICETCKKAFHIACLDPPLSRVPKQSRLFSWQCSTCTKAVVGNSEVVTVDVDAPRQLRRTSAPAPPHSTSHSSPSNPTPTASKLGRRGRKPKTAADPLPPCPTSSELSSPPGGQPVVMTDKACSLFRPFVVASVTSKTGRNPRKRPRKPPVRRVVAEAYPAEIVPSVDPADASTTLSTLPVLKSASFSAVVSHNCDTTQRASHSEPLFLGSASAVITSNNQEEVSVPTAISPAGRRVKKRRAPSETSEQPVSENEDDRYEAGEDGDDEEDEEEEEDDGGDDDDEADGNDNEEMEDDDSDGLSNLRGSKVKFVQIRDHESPVKETLPEGDAMEPARQCYVICQDNCNTRKKSPTVSNFKMKIRKVE</sequence>
<dbReference type="InterPro" id="IPR050701">
    <property type="entry name" value="Histone_Mod_Regulator"/>
</dbReference>
<evidence type="ECO:0000256" key="3">
    <source>
        <dbReference type="ARBA" id="ARBA00022833"/>
    </source>
</evidence>
<keyword evidence="3" id="KW-0862">Zinc</keyword>
<evidence type="ECO:0000259" key="7">
    <source>
        <dbReference type="PROSITE" id="PS51805"/>
    </source>
</evidence>
<dbReference type="Pfam" id="PF00628">
    <property type="entry name" value="PHD"/>
    <property type="match status" value="1"/>
</dbReference>
<dbReference type="PANTHER" id="PTHR13793:SF150">
    <property type="entry name" value="PHD FINGER PROTEIN 14"/>
    <property type="match status" value="1"/>
</dbReference>
<feature type="region of interest" description="Disordered" evidence="5">
    <location>
        <begin position="717"/>
        <end position="783"/>
    </location>
</feature>
<evidence type="ECO:0000259" key="6">
    <source>
        <dbReference type="PROSITE" id="PS50016"/>
    </source>
</evidence>
<feature type="domain" description="PHD-type" evidence="6">
    <location>
        <begin position="650"/>
        <end position="704"/>
    </location>
</feature>
<feature type="compositionally biased region" description="Acidic residues" evidence="5">
    <location>
        <begin position="918"/>
        <end position="964"/>
    </location>
</feature>
<feature type="domain" description="PHD-type" evidence="6">
    <location>
        <begin position="155"/>
        <end position="215"/>
    </location>
</feature>
<dbReference type="InterPro" id="IPR019787">
    <property type="entry name" value="Znf_PHD-finger"/>
</dbReference>
<feature type="compositionally biased region" description="Acidic residues" evidence="5">
    <location>
        <begin position="53"/>
        <end position="74"/>
    </location>
</feature>
<evidence type="ECO:0000256" key="1">
    <source>
        <dbReference type="ARBA" id="ARBA00022723"/>
    </source>
</evidence>
<evidence type="ECO:0000313" key="8">
    <source>
        <dbReference type="EMBL" id="JAP54322.1"/>
    </source>
</evidence>
<dbReference type="PROSITE" id="PS01359">
    <property type="entry name" value="ZF_PHD_1"/>
    <property type="match status" value="2"/>
</dbReference>
<dbReference type="SUPFAM" id="SSF57903">
    <property type="entry name" value="FYVE/PHD zinc finger"/>
    <property type="match status" value="2"/>
</dbReference>
<dbReference type="InterPro" id="IPR011011">
    <property type="entry name" value="Znf_FYVE_PHD"/>
</dbReference>
<gene>
    <name evidence="8" type="primary">PHF14</name>
    <name evidence="8" type="ORF">TR105129</name>
</gene>
<feature type="compositionally biased region" description="Low complexity" evidence="5">
    <location>
        <begin position="75"/>
        <end position="91"/>
    </location>
</feature>
<feature type="region of interest" description="Disordered" evidence="5">
    <location>
        <begin position="885"/>
        <end position="993"/>
    </location>
</feature>
<feature type="compositionally biased region" description="Low complexity" evidence="5">
    <location>
        <begin position="561"/>
        <end position="581"/>
    </location>
</feature>
<dbReference type="InterPro" id="IPR034732">
    <property type="entry name" value="EPHD"/>
</dbReference>
<dbReference type="InterPro" id="IPR019786">
    <property type="entry name" value="Zinc_finger_PHD-type_CS"/>
</dbReference>
<dbReference type="Gene3D" id="2.30.30.1150">
    <property type="match status" value="1"/>
</dbReference>
<reference evidence="8" key="1">
    <citation type="submission" date="2016-01" db="EMBL/GenBank/DDBJ databases">
        <title>Reference transcriptome for the parasite Schistocephalus solidus: insights into the molecular evolution of parasitism.</title>
        <authorList>
            <person name="Hebert F.O."/>
            <person name="Grambauer S."/>
            <person name="Barber I."/>
            <person name="Landry C.R."/>
            <person name="Aubin-Horth N."/>
        </authorList>
    </citation>
    <scope>NUCLEOTIDE SEQUENCE</scope>
</reference>
<evidence type="ECO:0000256" key="4">
    <source>
        <dbReference type="PROSITE-ProRule" id="PRU00146"/>
    </source>
</evidence>
<dbReference type="Pfam" id="PF13832">
    <property type="entry name" value="zf-HC5HC2H_2"/>
    <property type="match status" value="1"/>
</dbReference>
<dbReference type="EMBL" id="GEEE01008903">
    <property type="protein sequence ID" value="JAP54322.1"/>
    <property type="molecule type" value="Transcribed_RNA"/>
</dbReference>
<dbReference type="CDD" id="cd15674">
    <property type="entry name" value="ePHD_PHF14"/>
    <property type="match status" value="1"/>
</dbReference>
<dbReference type="Gene3D" id="3.30.40.10">
    <property type="entry name" value="Zinc/RING finger domain, C3HC4 (zinc finger)"/>
    <property type="match status" value="2"/>
</dbReference>
<dbReference type="PANTHER" id="PTHR13793">
    <property type="entry name" value="PHD FINGER PROTEINS"/>
    <property type="match status" value="1"/>
</dbReference>
<dbReference type="AlphaFoldDB" id="A0A0X3Q0D2"/>
<evidence type="ECO:0000256" key="5">
    <source>
        <dbReference type="SAM" id="MobiDB-lite"/>
    </source>
</evidence>
<feature type="compositionally biased region" description="Acidic residues" evidence="5">
    <location>
        <begin position="92"/>
        <end position="104"/>
    </location>
</feature>
<accession>A0A0X3Q0D2</accession>
<dbReference type="PROSITE" id="PS51805">
    <property type="entry name" value="EPHD"/>
    <property type="match status" value="1"/>
</dbReference>
<dbReference type="CDD" id="cd15561">
    <property type="entry name" value="PHD1_PHF14"/>
    <property type="match status" value="1"/>
</dbReference>
<feature type="non-terminal residue" evidence="8">
    <location>
        <position position="1"/>
    </location>
</feature>
<feature type="compositionally biased region" description="Low complexity" evidence="5">
    <location>
        <begin position="732"/>
        <end position="747"/>
    </location>
</feature>
<dbReference type="PROSITE" id="PS50016">
    <property type="entry name" value="ZF_PHD_2"/>
    <property type="match status" value="2"/>
</dbReference>
<keyword evidence="1" id="KW-0479">Metal-binding</keyword>
<dbReference type="GO" id="GO:0008270">
    <property type="term" value="F:zinc ion binding"/>
    <property type="evidence" value="ECO:0007669"/>
    <property type="project" value="UniProtKB-KW"/>
</dbReference>
<protein>
    <submittedName>
        <fullName evidence="8">PHD finger protein 14</fullName>
    </submittedName>
</protein>
<dbReference type="InterPro" id="IPR001965">
    <property type="entry name" value="Znf_PHD"/>
</dbReference>
<name>A0A0X3Q0D2_SCHSO</name>
<evidence type="ECO:0000256" key="2">
    <source>
        <dbReference type="ARBA" id="ARBA00022771"/>
    </source>
</evidence>
<feature type="compositionally biased region" description="Basic and acidic residues" evidence="5">
    <location>
        <begin position="978"/>
        <end position="990"/>
    </location>
</feature>
<dbReference type="SMART" id="SM00249">
    <property type="entry name" value="PHD"/>
    <property type="match status" value="3"/>
</dbReference>
<proteinExistence type="predicted"/>
<dbReference type="InterPro" id="IPR013083">
    <property type="entry name" value="Znf_RING/FYVE/PHD"/>
</dbReference>
<feature type="region of interest" description="Disordered" evidence="5">
    <location>
        <begin position="560"/>
        <end position="616"/>
    </location>
</feature>
<keyword evidence="2 4" id="KW-0863">Zinc-finger</keyword>